<sequence>MFSHRRSWRRRVGDPKKNEKVDRDPSLVGSYKPISLIPCLDKILGNLFLLKFQRWFSINDVIDPNQYSFRENRCCELPVSKTVTKIQSLTNDLHAAFVSVDLKAAFDNMNWSILFGLFDKNHAPFAYRNFIYFYLINRCVVSNDYNLFVKNEIFKGCPQGSLLAPLLWNLYFNHVLQLNNDLYYLQAFADDLELVTLGRNREIVELDTNNPLDLIFRK</sequence>
<comment type="caution">
    <text evidence="3">The sequence shown here is derived from an EMBL/GenBank/DDBJ whole genome shotgun (WGS) entry which is preliminary data.</text>
</comment>
<accession>A0A4Y2RMP8</accession>
<dbReference type="Pfam" id="PF00078">
    <property type="entry name" value="RVT_1"/>
    <property type="match status" value="1"/>
</dbReference>
<feature type="compositionally biased region" description="Basic residues" evidence="1">
    <location>
        <begin position="1"/>
        <end position="10"/>
    </location>
</feature>
<dbReference type="EMBL" id="BGPR01017442">
    <property type="protein sequence ID" value="GBN76185.1"/>
    <property type="molecule type" value="Genomic_DNA"/>
</dbReference>
<dbReference type="AlphaFoldDB" id="A0A4Y2RMP8"/>
<feature type="compositionally biased region" description="Basic and acidic residues" evidence="1">
    <location>
        <begin position="11"/>
        <end position="24"/>
    </location>
</feature>
<reference evidence="3 4" key="1">
    <citation type="journal article" date="2019" name="Sci. Rep.">
        <title>Orb-weaving spider Araneus ventricosus genome elucidates the spidroin gene catalogue.</title>
        <authorList>
            <person name="Kono N."/>
            <person name="Nakamura H."/>
            <person name="Ohtoshi R."/>
            <person name="Moran D.A.P."/>
            <person name="Shinohara A."/>
            <person name="Yoshida Y."/>
            <person name="Fujiwara M."/>
            <person name="Mori M."/>
            <person name="Tomita M."/>
            <person name="Arakawa K."/>
        </authorList>
    </citation>
    <scope>NUCLEOTIDE SEQUENCE [LARGE SCALE GENOMIC DNA]</scope>
</reference>
<organism evidence="3 4">
    <name type="scientific">Araneus ventricosus</name>
    <name type="common">Orbweaver spider</name>
    <name type="synonym">Epeira ventricosa</name>
    <dbReference type="NCBI Taxonomy" id="182803"/>
    <lineage>
        <taxon>Eukaryota</taxon>
        <taxon>Metazoa</taxon>
        <taxon>Ecdysozoa</taxon>
        <taxon>Arthropoda</taxon>
        <taxon>Chelicerata</taxon>
        <taxon>Arachnida</taxon>
        <taxon>Araneae</taxon>
        <taxon>Araneomorphae</taxon>
        <taxon>Entelegynae</taxon>
        <taxon>Araneoidea</taxon>
        <taxon>Araneidae</taxon>
        <taxon>Araneus</taxon>
    </lineage>
</organism>
<evidence type="ECO:0000313" key="4">
    <source>
        <dbReference type="Proteomes" id="UP000499080"/>
    </source>
</evidence>
<evidence type="ECO:0000313" key="3">
    <source>
        <dbReference type="EMBL" id="GBN76185.1"/>
    </source>
</evidence>
<name>A0A4Y2RMP8_ARAVE</name>
<keyword evidence="4" id="KW-1185">Reference proteome</keyword>
<evidence type="ECO:0000256" key="1">
    <source>
        <dbReference type="SAM" id="MobiDB-lite"/>
    </source>
</evidence>
<proteinExistence type="predicted"/>
<feature type="region of interest" description="Disordered" evidence="1">
    <location>
        <begin position="1"/>
        <end position="24"/>
    </location>
</feature>
<feature type="domain" description="Reverse transcriptase" evidence="2">
    <location>
        <begin position="1"/>
        <end position="218"/>
    </location>
</feature>
<protein>
    <recommendedName>
        <fullName evidence="2">Reverse transcriptase domain-containing protein</fullName>
    </recommendedName>
</protein>
<evidence type="ECO:0000259" key="2">
    <source>
        <dbReference type="PROSITE" id="PS50878"/>
    </source>
</evidence>
<gene>
    <name evidence="3" type="ORF">AVEN_89214_1</name>
</gene>
<dbReference type="PANTHER" id="PTHR19446">
    <property type="entry name" value="REVERSE TRANSCRIPTASES"/>
    <property type="match status" value="1"/>
</dbReference>
<dbReference type="PROSITE" id="PS50878">
    <property type="entry name" value="RT_POL"/>
    <property type="match status" value="1"/>
</dbReference>
<dbReference type="Proteomes" id="UP000499080">
    <property type="component" value="Unassembled WGS sequence"/>
</dbReference>
<dbReference type="InterPro" id="IPR000477">
    <property type="entry name" value="RT_dom"/>
</dbReference>